<evidence type="ECO:0000313" key="1">
    <source>
        <dbReference type="EMBL" id="BBZ75737.1"/>
    </source>
</evidence>
<accession>A0A6N4W6J9</accession>
<protein>
    <submittedName>
        <fullName evidence="1">Uncharacterized protein</fullName>
    </submittedName>
</protein>
<evidence type="ECO:0000313" key="2">
    <source>
        <dbReference type="Proteomes" id="UP000467249"/>
    </source>
</evidence>
<dbReference type="RefSeq" id="WP_163803306.1">
    <property type="nucleotide sequence ID" value="NZ_AP022620.1"/>
</dbReference>
<proteinExistence type="predicted"/>
<organism evidence="1 2">
    <name type="scientific">Mycolicibacterium anyangense</name>
    <dbReference type="NCBI Taxonomy" id="1431246"/>
    <lineage>
        <taxon>Bacteria</taxon>
        <taxon>Bacillati</taxon>
        <taxon>Actinomycetota</taxon>
        <taxon>Actinomycetes</taxon>
        <taxon>Mycobacteriales</taxon>
        <taxon>Mycobacteriaceae</taxon>
        <taxon>Mycolicibacterium</taxon>
    </lineage>
</organism>
<reference evidence="1 2" key="1">
    <citation type="journal article" date="2019" name="Emerg. Microbes Infect.">
        <title>Comprehensive subspecies identification of 175 nontuberculous mycobacteria species based on 7547 genomic profiles.</title>
        <authorList>
            <person name="Matsumoto Y."/>
            <person name="Kinjo T."/>
            <person name="Motooka D."/>
            <person name="Nabeya D."/>
            <person name="Jung N."/>
            <person name="Uechi K."/>
            <person name="Horii T."/>
            <person name="Iida T."/>
            <person name="Fujita J."/>
            <person name="Nakamura S."/>
        </authorList>
    </citation>
    <scope>NUCLEOTIDE SEQUENCE [LARGE SCALE GENOMIC DNA]</scope>
    <source>
        <strain evidence="1 2">JCM 30275</strain>
    </source>
</reference>
<dbReference type="KEGG" id="many:MANY_10740"/>
<dbReference type="EMBL" id="AP022620">
    <property type="protein sequence ID" value="BBZ75737.1"/>
    <property type="molecule type" value="Genomic_DNA"/>
</dbReference>
<name>A0A6N4W6J9_9MYCO</name>
<dbReference type="Proteomes" id="UP000467249">
    <property type="component" value="Chromosome"/>
</dbReference>
<keyword evidence="2" id="KW-1185">Reference proteome</keyword>
<dbReference type="AlphaFoldDB" id="A0A6N4W6J9"/>
<sequence length="213" mass="22263">MSGSQTIVATRRQLHGVAESFLAGPQYRAAGTIRLAVRRDGFTATAVPVAVHGTSLVWSDGSAPLVGPVRDLVAASGLDVGPPPTDLYHSVAALDLDTVLDVDAGAAELLYRALYAGGFALTTVLAQGHPVLWPEHLDVAATQDEVNYGVSAGDDSHPLPYAYVGPWDFAANPRTGPLWNAAFGALYPLDADADINDLAAEIADFFRAAQANL</sequence>
<gene>
    <name evidence="1" type="ORF">MANY_10740</name>
</gene>